<evidence type="ECO:0000259" key="4">
    <source>
        <dbReference type="Pfam" id="PF00291"/>
    </source>
</evidence>
<dbReference type="EMBL" id="JBFXLT010000199">
    <property type="protein sequence ID" value="KAL2802211.1"/>
    <property type="molecule type" value="Genomic_DNA"/>
</dbReference>
<dbReference type="InterPro" id="IPR000634">
    <property type="entry name" value="Ser/Thr_deHydtase_PyrdxlP-BS"/>
</dbReference>
<accession>A0ABR4GT07</accession>
<keyword evidence="2" id="KW-0663">Pyridoxal phosphate</keyword>
<name>A0ABR4GT07_9EURO</name>
<dbReference type="Gene3D" id="3.40.50.1100">
    <property type="match status" value="2"/>
</dbReference>
<comment type="cofactor">
    <cofactor evidence="1">
        <name>pyridoxal 5'-phosphate</name>
        <dbReference type="ChEBI" id="CHEBI:597326"/>
    </cofactor>
</comment>
<gene>
    <name evidence="5" type="ORF">BJX63DRAFT_415622</name>
</gene>
<dbReference type="Pfam" id="PF00291">
    <property type="entry name" value="PALP"/>
    <property type="match status" value="1"/>
</dbReference>
<sequence>MAPSIQETASAALLAHSRIKPYITQTPLISSRNPSRKGTTTLLFKAENFQRTGSFKLRGAMAKLSATTGTTNTDTGSSNGTKMITASSGNHGIGASCAASALGKHLTVVLPENVVQSKLEKIKSYGVDVLLHGAETGLAEQYAQSLAKTGEYIYISPYNDPDVIAGQGTIGVEILEQCRDTSMEVDNVFVAMGGGGLISGVGSVMKSLSPRTKVYGVSATNSKALAASMAAGRVVEVPHMETLADAVAGGIDEDTVTLELARQVVDVVIECDEEEIREALRGLAFEEGMLVEGAAALAFAGFRKVMQEGGVTGKTNVIVLCGGNFDVDVMKSVLR</sequence>
<reference evidence="5 6" key="1">
    <citation type="submission" date="2024-07" db="EMBL/GenBank/DDBJ databases">
        <title>Section-level genome sequencing and comparative genomics of Aspergillus sections Usti and Cavernicolus.</title>
        <authorList>
            <consortium name="Lawrence Berkeley National Laboratory"/>
            <person name="Nybo J.L."/>
            <person name="Vesth T.C."/>
            <person name="Theobald S."/>
            <person name="Frisvad J.C."/>
            <person name="Larsen T.O."/>
            <person name="Kjaerboelling I."/>
            <person name="Rothschild-Mancinelli K."/>
            <person name="Lyhne E.K."/>
            <person name="Kogle M.E."/>
            <person name="Barry K."/>
            <person name="Clum A."/>
            <person name="Na H."/>
            <person name="Ledsgaard L."/>
            <person name="Lin J."/>
            <person name="Lipzen A."/>
            <person name="Kuo A."/>
            <person name="Riley R."/>
            <person name="Mondo S."/>
            <person name="Labutti K."/>
            <person name="Haridas S."/>
            <person name="Pangalinan J."/>
            <person name="Salamov A.A."/>
            <person name="Simmons B.A."/>
            <person name="Magnuson J.K."/>
            <person name="Chen J."/>
            <person name="Drula E."/>
            <person name="Henrissat B."/>
            <person name="Wiebenga A."/>
            <person name="Lubbers R.J."/>
            <person name="Gomes A.C."/>
            <person name="Makela M.R."/>
            <person name="Stajich J."/>
            <person name="Grigoriev I.V."/>
            <person name="Mortensen U.H."/>
            <person name="De Vries R.P."/>
            <person name="Baker S.E."/>
            <person name="Andersen M.R."/>
        </authorList>
    </citation>
    <scope>NUCLEOTIDE SEQUENCE [LARGE SCALE GENOMIC DNA]</scope>
    <source>
        <strain evidence="5 6">CBS 588.65</strain>
    </source>
</reference>
<protein>
    <submittedName>
        <fullName evidence="5">Tryptophan synthase beta subunit-like PLP-dependent enzyme</fullName>
    </submittedName>
</protein>
<evidence type="ECO:0000256" key="1">
    <source>
        <dbReference type="ARBA" id="ARBA00001933"/>
    </source>
</evidence>
<dbReference type="InterPro" id="IPR001926">
    <property type="entry name" value="TrpB-like_PALP"/>
</dbReference>
<dbReference type="PANTHER" id="PTHR48078">
    <property type="entry name" value="THREONINE DEHYDRATASE, MITOCHONDRIAL-RELATED"/>
    <property type="match status" value="1"/>
</dbReference>
<dbReference type="InterPro" id="IPR036052">
    <property type="entry name" value="TrpB-like_PALP_sf"/>
</dbReference>
<dbReference type="SUPFAM" id="SSF53686">
    <property type="entry name" value="Tryptophan synthase beta subunit-like PLP-dependent enzymes"/>
    <property type="match status" value="1"/>
</dbReference>
<keyword evidence="6" id="KW-1185">Reference proteome</keyword>
<dbReference type="Proteomes" id="UP001610334">
    <property type="component" value="Unassembled WGS sequence"/>
</dbReference>
<evidence type="ECO:0000256" key="2">
    <source>
        <dbReference type="ARBA" id="ARBA00022898"/>
    </source>
</evidence>
<dbReference type="PANTHER" id="PTHR48078:SF6">
    <property type="entry name" value="L-THREONINE DEHYDRATASE CATABOLIC TDCB"/>
    <property type="match status" value="1"/>
</dbReference>
<proteinExistence type="predicted"/>
<organism evidence="5 6">
    <name type="scientific">Aspergillus granulosus</name>
    <dbReference type="NCBI Taxonomy" id="176169"/>
    <lineage>
        <taxon>Eukaryota</taxon>
        <taxon>Fungi</taxon>
        <taxon>Dikarya</taxon>
        <taxon>Ascomycota</taxon>
        <taxon>Pezizomycotina</taxon>
        <taxon>Eurotiomycetes</taxon>
        <taxon>Eurotiomycetidae</taxon>
        <taxon>Eurotiales</taxon>
        <taxon>Aspergillaceae</taxon>
        <taxon>Aspergillus</taxon>
        <taxon>Aspergillus subgen. Nidulantes</taxon>
    </lineage>
</organism>
<evidence type="ECO:0000313" key="5">
    <source>
        <dbReference type="EMBL" id="KAL2802211.1"/>
    </source>
</evidence>
<feature type="domain" description="Tryptophan synthase beta chain-like PALP" evidence="4">
    <location>
        <begin position="20"/>
        <end position="322"/>
    </location>
</feature>
<keyword evidence="3" id="KW-0456">Lyase</keyword>
<evidence type="ECO:0000313" key="6">
    <source>
        <dbReference type="Proteomes" id="UP001610334"/>
    </source>
</evidence>
<dbReference type="PROSITE" id="PS00165">
    <property type="entry name" value="DEHYDRATASE_SER_THR"/>
    <property type="match status" value="1"/>
</dbReference>
<comment type="caution">
    <text evidence="5">The sequence shown here is derived from an EMBL/GenBank/DDBJ whole genome shotgun (WGS) entry which is preliminary data.</text>
</comment>
<evidence type="ECO:0000256" key="3">
    <source>
        <dbReference type="ARBA" id="ARBA00023239"/>
    </source>
</evidence>
<dbReference type="InterPro" id="IPR050147">
    <property type="entry name" value="Ser/Thr_Dehydratase"/>
</dbReference>